<feature type="compositionally biased region" description="Low complexity" evidence="1">
    <location>
        <begin position="85"/>
        <end position="94"/>
    </location>
</feature>
<evidence type="ECO:0000256" key="1">
    <source>
        <dbReference type="SAM" id="MobiDB-lite"/>
    </source>
</evidence>
<gene>
    <name evidence="3" type="ORF">THAOC_26101</name>
</gene>
<feature type="chain" id="PRO_5003837216" evidence="2">
    <location>
        <begin position="20"/>
        <end position="151"/>
    </location>
</feature>
<protein>
    <submittedName>
        <fullName evidence="3">Uncharacterized protein</fullName>
    </submittedName>
</protein>
<proteinExistence type="predicted"/>
<dbReference type="EMBL" id="AGNL01036060">
    <property type="protein sequence ID" value="EJK54289.1"/>
    <property type="molecule type" value="Genomic_DNA"/>
</dbReference>
<evidence type="ECO:0000256" key="2">
    <source>
        <dbReference type="SAM" id="SignalP"/>
    </source>
</evidence>
<keyword evidence="4" id="KW-1185">Reference proteome</keyword>
<feature type="non-terminal residue" evidence="3">
    <location>
        <position position="151"/>
    </location>
</feature>
<reference evidence="3 4" key="1">
    <citation type="journal article" date="2012" name="Genome Biol.">
        <title>Genome and low-iron response of an oceanic diatom adapted to chronic iron limitation.</title>
        <authorList>
            <person name="Lommer M."/>
            <person name="Specht M."/>
            <person name="Roy A.S."/>
            <person name="Kraemer L."/>
            <person name="Andreson R."/>
            <person name="Gutowska M.A."/>
            <person name="Wolf J."/>
            <person name="Bergner S.V."/>
            <person name="Schilhabel M.B."/>
            <person name="Klostermeier U.C."/>
            <person name="Beiko R.G."/>
            <person name="Rosenstiel P."/>
            <person name="Hippler M."/>
            <person name="Laroche J."/>
        </authorList>
    </citation>
    <scope>NUCLEOTIDE SEQUENCE [LARGE SCALE GENOMIC DNA]</scope>
    <source>
        <strain evidence="3 4">CCMP1005</strain>
    </source>
</reference>
<evidence type="ECO:0000313" key="4">
    <source>
        <dbReference type="Proteomes" id="UP000266841"/>
    </source>
</evidence>
<sequence length="151" mass="15406">MKASLSIALLLGSSAPSAAEQPDFRPPRLSFTAADFFASNGDVNSLPEGGVAGETVASDGNAAPHVTVYQAAEDGGESPGEIESRTGPLLTLLPGRPPASHVVTTPDERRSFLAEHGKACHPGGDGAAVLGRYDLLASSPTTSALAVELWK</sequence>
<organism evidence="3 4">
    <name type="scientific">Thalassiosira oceanica</name>
    <name type="common">Marine diatom</name>
    <dbReference type="NCBI Taxonomy" id="159749"/>
    <lineage>
        <taxon>Eukaryota</taxon>
        <taxon>Sar</taxon>
        <taxon>Stramenopiles</taxon>
        <taxon>Ochrophyta</taxon>
        <taxon>Bacillariophyta</taxon>
        <taxon>Coscinodiscophyceae</taxon>
        <taxon>Thalassiosirophycidae</taxon>
        <taxon>Thalassiosirales</taxon>
        <taxon>Thalassiosiraceae</taxon>
        <taxon>Thalassiosira</taxon>
    </lineage>
</organism>
<feature type="region of interest" description="Disordered" evidence="1">
    <location>
        <begin position="74"/>
        <end position="103"/>
    </location>
</feature>
<feature type="signal peptide" evidence="2">
    <location>
        <begin position="1"/>
        <end position="19"/>
    </location>
</feature>
<dbReference type="AlphaFoldDB" id="K0RPQ3"/>
<dbReference type="Proteomes" id="UP000266841">
    <property type="component" value="Unassembled WGS sequence"/>
</dbReference>
<accession>K0RPQ3</accession>
<comment type="caution">
    <text evidence="3">The sequence shown here is derived from an EMBL/GenBank/DDBJ whole genome shotgun (WGS) entry which is preliminary data.</text>
</comment>
<name>K0RPQ3_THAOC</name>
<evidence type="ECO:0000313" key="3">
    <source>
        <dbReference type="EMBL" id="EJK54289.1"/>
    </source>
</evidence>
<keyword evidence="2" id="KW-0732">Signal</keyword>